<reference evidence="2" key="1">
    <citation type="submission" date="2021-02" db="EMBL/GenBank/DDBJ databases">
        <authorList>
            <person name="Bekaert M."/>
        </authorList>
    </citation>
    <scope>NUCLEOTIDE SEQUENCE</scope>
    <source>
        <strain evidence="2">IoA-00</strain>
    </source>
</reference>
<dbReference type="Proteomes" id="UP000675881">
    <property type="component" value="Chromosome 7"/>
</dbReference>
<feature type="region of interest" description="Disordered" evidence="1">
    <location>
        <begin position="1"/>
        <end position="26"/>
    </location>
</feature>
<organism evidence="2 3">
    <name type="scientific">Lepeophtheirus salmonis</name>
    <name type="common">Salmon louse</name>
    <name type="synonym">Caligus salmonis</name>
    <dbReference type="NCBI Taxonomy" id="72036"/>
    <lineage>
        <taxon>Eukaryota</taxon>
        <taxon>Metazoa</taxon>
        <taxon>Ecdysozoa</taxon>
        <taxon>Arthropoda</taxon>
        <taxon>Crustacea</taxon>
        <taxon>Multicrustacea</taxon>
        <taxon>Hexanauplia</taxon>
        <taxon>Copepoda</taxon>
        <taxon>Siphonostomatoida</taxon>
        <taxon>Caligidae</taxon>
        <taxon>Lepeophtheirus</taxon>
    </lineage>
</organism>
<dbReference type="AlphaFoldDB" id="A0A7R8HC59"/>
<gene>
    <name evidence="2" type="ORF">LSAA_13377</name>
</gene>
<evidence type="ECO:0000313" key="3">
    <source>
        <dbReference type="Proteomes" id="UP000675881"/>
    </source>
</evidence>
<sequence length="109" mass="12355">MAKINSRTSDQKRRSKTEVAPYPKLSHESDVLDNPTMFKVNKNLHEERLVNLCTLFAGQKSSYSYFSALLTTNRDAEVALEFNVAEVGTEDDMEIDIGKYYVTLITEGD</sequence>
<name>A0A7R8HC59_LEPSM</name>
<evidence type="ECO:0000256" key="1">
    <source>
        <dbReference type="SAM" id="MobiDB-lite"/>
    </source>
</evidence>
<accession>A0A7R8HC59</accession>
<dbReference type="EMBL" id="HG994586">
    <property type="protein sequence ID" value="CAF3001687.1"/>
    <property type="molecule type" value="Genomic_DNA"/>
</dbReference>
<keyword evidence="3" id="KW-1185">Reference proteome</keyword>
<protein>
    <submittedName>
        <fullName evidence="2">(salmon louse) hypothetical protein</fullName>
    </submittedName>
</protein>
<proteinExistence type="predicted"/>
<evidence type="ECO:0000313" key="2">
    <source>
        <dbReference type="EMBL" id="CAF3001687.1"/>
    </source>
</evidence>